<dbReference type="InterPro" id="IPR036281">
    <property type="entry name" value="SinR/SinI_dimer_dom_sf"/>
</dbReference>
<evidence type="ECO:0000313" key="3">
    <source>
        <dbReference type="Proteomes" id="UP000628775"/>
    </source>
</evidence>
<dbReference type="EMBL" id="BMIR01000001">
    <property type="protein sequence ID" value="GGE26671.1"/>
    <property type="molecule type" value="Genomic_DNA"/>
</dbReference>
<sequence>MDQKREIDKEWLSMILEAKALGLSLEDIRHFIEEYKHIHKQTGS</sequence>
<dbReference type="Proteomes" id="UP000628775">
    <property type="component" value="Unassembled WGS sequence"/>
</dbReference>
<feature type="domain" description="Sin" evidence="1">
    <location>
        <begin position="1"/>
        <end position="36"/>
    </location>
</feature>
<name>A0A8J2VCP7_9BACL</name>
<dbReference type="Pfam" id="PF08671">
    <property type="entry name" value="SinI"/>
    <property type="match status" value="1"/>
</dbReference>
<proteinExistence type="predicted"/>
<organism evidence="2 3">
    <name type="scientific">Pullulanibacillus camelliae</name>
    <dbReference type="NCBI Taxonomy" id="1707096"/>
    <lineage>
        <taxon>Bacteria</taxon>
        <taxon>Bacillati</taxon>
        <taxon>Bacillota</taxon>
        <taxon>Bacilli</taxon>
        <taxon>Bacillales</taxon>
        <taxon>Sporolactobacillaceae</taxon>
        <taxon>Pullulanibacillus</taxon>
    </lineage>
</organism>
<evidence type="ECO:0000313" key="2">
    <source>
        <dbReference type="EMBL" id="GGE26671.1"/>
    </source>
</evidence>
<reference evidence="2" key="1">
    <citation type="journal article" date="2014" name="Int. J. Syst. Evol. Microbiol.">
        <title>Complete genome sequence of Corynebacterium casei LMG S-19264T (=DSM 44701T), isolated from a smear-ripened cheese.</title>
        <authorList>
            <consortium name="US DOE Joint Genome Institute (JGI-PGF)"/>
            <person name="Walter F."/>
            <person name="Albersmeier A."/>
            <person name="Kalinowski J."/>
            <person name="Ruckert C."/>
        </authorList>
    </citation>
    <scope>NUCLEOTIDE SEQUENCE</scope>
    <source>
        <strain evidence="2">CGMCC 1.15371</strain>
    </source>
</reference>
<dbReference type="GO" id="GO:0006355">
    <property type="term" value="P:regulation of DNA-templated transcription"/>
    <property type="evidence" value="ECO:0007669"/>
    <property type="project" value="InterPro"/>
</dbReference>
<protein>
    <recommendedName>
        <fullName evidence="1">Sin domain-containing protein</fullName>
    </recommendedName>
</protein>
<dbReference type="RefSeq" id="WP_188687827.1">
    <property type="nucleotide sequence ID" value="NZ_BMIR01000001.1"/>
</dbReference>
<dbReference type="PROSITE" id="PS51500">
    <property type="entry name" value="SIN"/>
    <property type="match status" value="1"/>
</dbReference>
<dbReference type="GO" id="GO:0046983">
    <property type="term" value="F:protein dimerization activity"/>
    <property type="evidence" value="ECO:0007669"/>
    <property type="project" value="InterPro"/>
</dbReference>
<reference evidence="2" key="2">
    <citation type="submission" date="2020-09" db="EMBL/GenBank/DDBJ databases">
        <authorList>
            <person name="Sun Q."/>
            <person name="Zhou Y."/>
        </authorList>
    </citation>
    <scope>NUCLEOTIDE SEQUENCE</scope>
    <source>
        <strain evidence="2">CGMCC 1.15371</strain>
    </source>
</reference>
<evidence type="ECO:0000259" key="1">
    <source>
        <dbReference type="PROSITE" id="PS51500"/>
    </source>
</evidence>
<dbReference type="SUPFAM" id="SSF47406">
    <property type="entry name" value="SinR repressor dimerisation domain-like"/>
    <property type="match status" value="1"/>
</dbReference>
<comment type="caution">
    <text evidence="2">The sequence shown here is derived from an EMBL/GenBank/DDBJ whole genome shotgun (WGS) entry which is preliminary data.</text>
</comment>
<dbReference type="InterPro" id="IPR010981">
    <property type="entry name" value="SinR/SinI_dimer_dom"/>
</dbReference>
<keyword evidence="3" id="KW-1185">Reference proteome</keyword>
<accession>A0A8J2VCP7</accession>
<dbReference type="AlphaFoldDB" id="A0A8J2VCP7"/>
<gene>
    <name evidence="2" type="ORF">GCM10011391_01240</name>
</gene>